<dbReference type="Gene3D" id="3.90.550.10">
    <property type="entry name" value="Spore Coat Polysaccharide Biosynthesis Protein SpsA, Chain A"/>
    <property type="match status" value="1"/>
</dbReference>
<protein>
    <submittedName>
        <fullName evidence="3">Sugar phosphate nucleotidyltransferase</fullName>
    </submittedName>
</protein>
<dbReference type="RefSeq" id="WP_204706586.1">
    <property type="nucleotide sequence ID" value="NZ_JBHSZV010000004.1"/>
</dbReference>
<feature type="domain" description="Glucose-1-phosphate adenylyltransferase/Bifunctional protein GlmU-like C-terminal hexapeptide" evidence="2">
    <location>
        <begin position="246"/>
        <end position="291"/>
    </location>
</feature>
<accession>A0ABW2EIA0</accession>
<dbReference type="CDD" id="cd04189">
    <property type="entry name" value="G1P_TT_long"/>
    <property type="match status" value="1"/>
</dbReference>
<evidence type="ECO:0000313" key="4">
    <source>
        <dbReference type="Proteomes" id="UP001596410"/>
    </source>
</evidence>
<dbReference type="SUPFAM" id="SSF53448">
    <property type="entry name" value="Nucleotide-diphospho-sugar transferases"/>
    <property type="match status" value="1"/>
</dbReference>
<dbReference type="Pfam" id="PF24894">
    <property type="entry name" value="Hexapep_GlmU"/>
    <property type="match status" value="1"/>
</dbReference>
<evidence type="ECO:0000259" key="1">
    <source>
        <dbReference type="Pfam" id="PF00483"/>
    </source>
</evidence>
<dbReference type="Pfam" id="PF00483">
    <property type="entry name" value="NTP_transferase"/>
    <property type="match status" value="1"/>
</dbReference>
<evidence type="ECO:0000259" key="2">
    <source>
        <dbReference type="Pfam" id="PF24894"/>
    </source>
</evidence>
<dbReference type="InterPro" id="IPR005908">
    <property type="entry name" value="G1P_thy_trans_l"/>
</dbReference>
<dbReference type="InterPro" id="IPR029044">
    <property type="entry name" value="Nucleotide-diphossugar_trans"/>
</dbReference>
<dbReference type="PANTHER" id="PTHR42883">
    <property type="entry name" value="GLUCOSE-1-PHOSPHATE THYMIDYLTRANSFERASE"/>
    <property type="match status" value="1"/>
</dbReference>
<keyword evidence="4" id="KW-1185">Reference proteome</keyword>
<gene>
    <name evidence="3" type="ORF">ACFQIC_01490</name>
</gene>
<dbReference type="PANTHER" id="PTHR42883:SF2">
    <property type="entry name" value="THYMIDYLYLTRANSFERASE"/>
    <property type="match status" value="1"/>
</dbReference>
<comment type="caution">
    <text evidence="3">The sequence shown here is derived from an EMBL/GenBank/DDBJ whole genome shotgun (WGS) entry which is preliminary data.</text>
</comment>
<feature type="domain" description="Nucleotidyl transferase" evidence="1">
    <location>
        <begin position="2"/>
        <end position="236"/>
    </location>
</feature>
<dbReference type="Proteomes" id="UP001596410">
    <property type="component" value="Unassembled WGS sequence"/>
</dbReference>
<proteinExistence type="predicted"/>
<name>A0ABW2EIA0_9BACI</name>
<organism evidence="3 4">
    <name type="scientific">Halobacillus seohaensis</name>
    <dbReference type="NCBI Taxonomy" id="447421"/>
    <lineage>
        <taxon>Bacteria</taxon>
        <taxon>Bacillati</taxon>
        <taxon>Bacillota</taxon>
        <taxon>Bacilli</taxon>
        <taxon>Bacillales</taxon>
        <taxon>Bacillaceae</taxon>
        <taxon>Halobacillus</taxon>
    </lineage>
</organism>
<evidence type="ECO:0000313" key="3">
    <source>
        <dbReference type="EMBL" id="MFC7060545.1"/>
    </source>
</evidence>
<dbReference type="InterPro" id="IPR005835">
    <property type="entry name" value="NTP_transferase_dom"/>
</dbReference>
<dbReference type="InterPro" id="IPR056818">
    <property type="entry name" value="GlmU/GlgC-like_hexapep"/>
</dbReference>
<reference evidence="4" key="1">
    <citation type="journal article" date="2019" name="Int. J. Syst. Evol. Microbiol.">
        <title>The Global Catalogue of Microorganisms (GCM) 10K type strain sequencing project: providing services to taxonomists for standard genome sequencing and annotation.</title>
        <authorList>
            <consortium name="The Broad Institute Genomics Platform"/>
            <consortium name="The Broad Institute Genome Sequencing Center for Infectious Disease"/>
            <person name="Wu L."/>
            <person name="Ma J."/>
        </authorList>
    </citation>
    <scope>NUCLEOTIDE SEQUENCE [LARGE SCALE GENOMIC DNA]</scope>
    <source>
        <strain evidence="4">CGMCC 4.1621</strain>
    </source>
</reference>
<sequence length="349" mass="39361">MKGLILTAGKGTRLRPLSYTKPKPLLPVANESVISYGIEQLYDLGIREIGLVIQKGQKKLFNKHLQNYAKNNIQFHYIYQHKPKGVAHAVKQAKTFIGSDSFVLLLGDNLIEERFDLLKDAFNKKKIHGTVMVSEVTNPEDYGIAEIKNNTIINVEEKPANPKSNLAIIGAYLFTSKIFKAIDSISPSKRGEYEITDAIQWMIDHGYTLNYVQTFKPTFDVGTIDRWLEANRWILQKKPQHWDNNNLQDSIIIPPVNIGSQCHIKNSIIGPNVSIESNTTIEKCIIKNSIILKGSCLENILYEITDSVFGEKTKLIGRDLNDNTIHGVFSDDSSLIFNNNNNSSSKNKE</sequence>
<dbReference type="Gene3D" id="2.160.10.10">
    <property type="entry name" value="Hexapeptide repeat proteins"/>
    <property type="match status" value="1"/>
</dbReference>
<dbReference type="EMBL" id="JBHSZV010000004">
    <property type="protein sequence ID" value="MFC7060545.1"/>
    <property type="molecule type" value="Genomic_DNA"/>
</dbReference>